<evidence type="ECO:0000259" key="5">
    <source>
        <dbReference type="Pfam" id="PF17100"/>
    </source>
</evidence>
<dbReference type="InterPro" id="IPR054471">
    <property type="entry name" value="GPIID_WHD"/>
</dbReference>
<dbReference type="Pfam" id="PF12796">
    <property type="entry name" value="Ank_2"/>
    <property type="match status" value="3"/>
</dbReference>
<feature type="repeat" description="ANK" evidence="3">
    <location>
        <begin position="1159"/>
        <end position="1188"/>
    </location>
</feature>
<dbReference type="AlphaFoldDB" id="A0AA39R6S0"/>
<feature type="domain" description="Nephrocystin 3-like N-terminal" evidence="7">
    <location>
        <begin position="390"/>
        <end position="564"/>
    </location>
</feature>
<evidence type="ECO:0000313" key="9">
    <source>
        <dbReference type="Proteomes" id="UP001166286"/>
    </source>
</evidence>
<evidence type="ECO:0000259" key="7">
    <source>
        <dbReference type="Pfam" id="PF24883"/>
    </source>
</evidence>
<evidence type="ECO:0000256" key="4">
    <source>
        <dbReference type="SAM" id="MobiDB-lite"/>
    </source>
</evidence>
<dbReference type="InterPro" id="IPR027417">
    <property type="entry name" value="P-loop_NTPase"/>
</dbReference>
<dbReference type="Pfam" id="PF24883">
    <property type="entry name" value="NPHP3_N"/>
    <property type="match status" value="1"/>
</dbReference>
<feature type="repeat" description="ANK" evidence="3">
    <location>
        <begin position="1123"/>
        <end position="1155"/>
    </location>
</feature>
<feature type="repeat" description="ANK" evidence="3">
    <location>
        <begin position="875"/>
        <end position="907"/>
    </location>
</feature>
<evidence type="ECO:0008006" key="10">
    <source>
        <dbReference type="Google" id="ProtNLM"/>
    </source>
</evidence>
<feature type="repeat" description="ANK" evidence="3">
    <location>
        <begin position="976"/>
        <end position="1008"/>
    </location>
</feature>
<evidence type="ECO:0000256" key="2">
    <source>
        <dbReference type="ARBA" id="ARBA00023043"/>
    </source>
</evidence>
<protein>
    <recommendedName>
        <fullName evidence="10">NWD NACHT-NTPase N-terminal domain-containing protein</fullName>
    </recommendedName>
</protein>
<evidence type="ECO:0000256" key="3">
    <source>
        <dbReference type="PROSITE-ProRule" id="PRU00023"/>
    </source>
</evidence>
<feature type="compositionally biased region" description="Basic residues" evidence="4">
    <location>
        <begin position="1"/>
        <end position="12"/>
    </location>
</feature>
<dbReference type="InterPro" id="IPR002110">
    <property type="entry name" value="Ankyrin_rpt"/>
</dbReference>
<proteinExistence type="predicted"/>
<dbReference type="PROSITE" id="PS50088">
    <property type="entry name" value="ANK_REPEAT"/>
    <property type="match status" value="8"/>
</dbReference>
<feature type="repeat" description="ANK" evidence="3">
    <location>
        <begin position="943"/>
        <end position="976"/>
    </location>
</feature>
<dbReference type="SUPFAM" id="SSF48403">
    <property type="entry name" value="Ankyrin repeat"/>
    <property type="match status" value="1"/>
</dbReference>
<keyword evidence="9" id="KW-1185">Reference proteome</keyword>
<feature type="compositionally biased region" description="Polar residues" evidence="4">
    <location>
        <begin position="51"/>
        <end position="63"/>
    </location>
</feature>
<evidence type="ECO:0000313" key="8">
    <source>
        <dbReference type="EMBL" id="KAK0514358.1"/>
    </source>
</evidence>
<dbReference type="InterPro" id="IPR036770">
    <property type="entry name" value="Ankyrin_rpt-contain_sf"/>
</dbReference>
<dbReference type="Pfam" id="PF17100">
    <property type="entry name" value="NACHT_N"/>
    <property type="match status" value="1"/>
</dbReference>
<comment type="caution">
    <text evidence="8">The sequence shown here is derived from an EMBL/GenBank/DDBJ whole genome shotgun (WGS) entry which is preliminary data.</text>
</comment>
<feature type="repeat" description="ANK" evidence="3">
    <location>
        <begin position="1012"/>
        <end position="1044"/>
    </location>
</feature>
<dbReference type="Gene3D" id="3.40.50.300">
    <property type="entry name" value="P-loop containing nucleotide triphosphate hydrolases"/>
    <property type="match status" value="1"/>
</dbReference>
<dbReference type="EMBL" id="JAFEKC020000005">
    <property type="protein sequence ID" value="KAK0514358.1"/>
    <property type="molecule type" value="Genomic_DNA"/>
</dbReference>
<feature type="compositionally biased region" description="Polar residues" evidence="4">
    <location>
        <begin position="14"/>
        <end position="29"/>
    </location>
</feature>
<dbReference type="PANTHER" id="PTHR24171">
    <property type="entry name" value="ANKYRIN REPEAT DOMAIN-CONTAINING PROTEIN 39-RELATED"/>
    <property type="match status" value="1"/>
</dbReference>
<dbReference type="PANTHER" id="PTHR24171:SF9">
    <property type="entry name" value="ANKYRIN REPEAT DOMAIN-CONTAINING PROTEIN 39"/>
    <property type="match status" value="1"/>
</dbReference>
<feature type="repeat" description="ANK" evidence="3">
    <location>
        <begin position="1045"/>
        <end position="1077"/>
    </location>
</feature>
<sequence>MRRLIKKYKPGHRANNSTESSGKSSNKATFKQGDDPGKQIGSQHGDFGSYQACSTERQPQQGGTPPPEHDSIPTQSGESKSDKPNPSLFTSLHYQEFSLLEQTTSEALWSQAYSALKAKEPDITSAYEHYFISDRGTPKPAERLEEIINRLYNGRRMDQLKINLGGKSFRIREIGENVINFIWESKDFVASIASIEPHAAIAWAGVSQLLPLLLNQKEQSTVMMQGLEKIASLLKLYKLRVSLYVDKRPNDMSGRNLSFENAVIKVYIHILEFQARVVSHLWKGSLRQVARNTVKAEDWQGRLDDIEKADAECLLFTDLLDKEKEDRTREQQYVQSEQQTKVQQGIIEAVNTTRKEQEADYDDERRNKLMHSLSTDYEEHKNFNPKRVPGTCEWFLHSREFLEWRDATDSRILWVSAGPGCGKSVLSRCLIDERPVCPSARASTICYFFFRDGQAERERGANALKAISHQLLKQHPRSNLIEYLLPRYEEHGEKLGGMFGELWKSMLEILSDPTTGEVVWVLDALDECNDFERTRFLDCLTEIYSSKTFQNNKSIKLKILITSRQYHDIEVRFRRLTGMAGYIQLDGDERSEEIRQEINLVIKDSVPRVASSLSENDQAKVIEHLGSIHHRTYLWLHLMLKEIEHKVVAYGTERRLASIIKKLPTSVYDAYERILERSADLDSARKILQIVIAAKRALTVSEMNVALALALQGRCSSYDALDRPSDKEFKLSVKQICGLFVSIIDQKVYLLHQTAREFLICQPGLASQGWQHSLSLESGHSLLFRICVYLLCFSEFESPPWKLSSFTSNFTILAKFGPWINAHVLLRYAAEAWVEHYHQMQEKSDNDLIEIGLELCKTSLKKYVTWWRIYKDYHKGGGDIHVACRIGWYAVVERMLNDGVDVNLRDDHFRDCPLHHAACSAKNFAVVKLLLDRGADVNTEDEFSMRPLHIACKEGGDIRVTRLLLDSGAYVDAVSDYGSALFLACGAEKEDVVQLLLGRGAKVNLGDSGNGHMDFPLVIACRHGHFTIAQQLIDHGADINVVDSTFGTALIAACSAGDEAIVRLLLQKGVDIEAAGGINHATALIVACSRGHESIVRLLLDSEVAASKAVLCNPQYGIIPLDAAVTPLHAAAWNGSVGIALLLINHGVDVNTQDDKIGTPLILAAYEGNYSMVEFLLNKGADVLATCDYFINALVAAAQGKHRHILQLLLSYGARFCKSDWEGLKDWDSEGYLLKLDSIYEQVKDNDMQKTIEVLLAAKGFISDRAEDISKYIRYWSI</sequence>
<dbReference type="Proteomes" id="UP001166286">
    <property type="component" value="Unassembled WGS sequence"/>
</dbReference>
<gene>
    <name evidence="8" type="ORF">JMJ35_002975</name>
</gene>
<evidence type="ECO:0000259" key="6">
    <source>
        <dbReference type="Pfam" id="PF22939"/>
    </source>
</evidence>
<keyword evidence="2 3" id="KW-0040">ANK repeat</keyword>
<dbReference type="InterPro" id="IPR056884">
    <property type="entry name" value="NPHP3-like_N"/>
</dbReference>
<feature type="domain" description="NWD NACHT-NTPase N-terminal" evidence="5">
    <location>
        <begin position="106"/>
        <end position="311"/>
    </location>
</feature>
<dbReference type="Gene3D" id="1.25.40.20">
    <property type="entry name" value="Ankyrin repeat-containing domain"/>
    <property type="match status" value="4"/>
</dbReference>
<evidence type="ECO:0000256" key="1">
    <source>
        <dbReference type="ARBA" id="ARBA00022737"/>
    </source>
</evidence>
<accession>A0AA39R6S0</accession>
<feature type="region of interest" description="Disordered" evidence="4">
    <location>
        <begin position="1"/>
        <end position="87"/>
    </location>
</feature>
<dbReference type="PROSITE" id="PS50297">
    <property type="entry name" value="ANK_REP_REGION"/>
    <property type="match status" value="5"/>
</dbReference>
<feature type="domain" description="GPI inositol-deacylase winged helix" evidence="6">
    <location>
        <begin position="681"/>
        <end position="767"/>
    </location>
</feature>
<name>A0AA39R6S0_9LECA</name>
<dbReference type="Pfam" id="PF22939">
    <property type="entry name" value="WHD_GPIID"/>
    <property type="match status" value="1"/>
</dbReference>
<dbReference type="InterPro" id="IPR031359">
    <property type="entry name" value="NACHT_N"/>
</dbReference>
<keyword evidence="1" id="KW-0677">Repeat</keyword>
<feature type="repeat" description="ANK" evidence="3">
    <location>
        <begin position="909"/>
        <end position="942"/>
    </location>
</feature>
<reference evidence="8" key="1">
    <citation type="submission" date="2023-03" db="EMBL/GenBank/DDBJ databases">
        <title>Complete genome of Cladonia borealis.</title>
        <authorList>
            <person name="Park H."/>
        </authorList>
    </citation>
    <scope>NUCLEOTIDE SEQUENCE</scope>
    <source>
        <strain evidence="8">ANT050790</strain>
    </source>
</reference>
<organism evidence="8 9">
    <name type="scientific">Cladonia borealis</name>
    <dbReference type="NCBI Taxonomy" id="184061"/>
    <lineage>
        <taxon>Eukaryota</taxon>
        <taxon>Fungi</taxon>
        <taxon>Dikarya</taxon>
        <taxon>Ascomycota</taxon>
        <taxon>Pezizomycotina</taxon>
        <taxon>Lecanoromycetes</taxon>
        <taxon>OSLEUM clade</taxon>
        <taxon>Lecanoromycetidae</taxon>
        <taxon>Lecanorales</taxon>
        <taxon>Lecanorineae</taxon>
        <taxon>Cladoniaceae</taxon>
        <taxon>Cladonia</taxon>
    </lineage>
</organism>
<dbReference type="SMART" id="SM00248">
    <property type="entry name" value="ANK"/>
    <property type="match status" value="10"/>
</dbReference>